<gene>
    <name evidence="1" type="ORF">METZ01_LOCUS303751</name>
</gene>
<protein>
    <recommendedName>
        <fullName evidence="2">Class II aldolase/adducin N-terminal domain-containing protein</fullName>
    </recommendedName>
</protein>
<sequence length="73" mass="7894">MSDFIQFKPVQLSEAIPENTTRMSAACTELAERDLLSSYEGTTLIGSNGNISHRHDAGFIITGTQLGSKHNLA</sequence>
<name>A0A382MSY4_9ZZZZ</name>
<evidence type="ECO:0000313" key="1">
    <source>
        <dbReference type="EMBL" id="SVC50897.1"/>
    </source>
</evidence>
<organism evidence="1">
    <name type="scientific">marine metagenome</name>
    <dbReference type="NCBI Taxonomy" id="408172"/>
    <lineage>
        <taxon>unclassified sequences</taxon>
        <taxon>metagenomes</taxon>
        <taxon>ecological metagenomes</taxon>
    </lineage>
</organism>
<evidence type="ECO:0008006" key="2">
    <source>
        <dbReference type="Google" id="ProtNLM"/>
    </source>
</evidence>
<accession>A0A382MSY4</accession>
<feature type="non-terminal residue" evidence="1">
    <location>
        <position position="73"/>
    </location>
</feature>
<dbReference type="EMBL" id="UINC01095094">
    <property type="protein sequence ID" value="SVC50897.1"/>
    <property type="molecule type" value="Genomic_DNA"/>
</dbReference>
<reference evidence="1" key="1">
    <citation type="submission" date="2018-05" db="EMBL/GenBank/DDBJ databases">
        <authorList>
            <person name="Lanie J.A."/>
            <person name="Ng W.-L."/>
            <person name="Kazmierczak K.M."/>
            <person name="Andrzejewski T.M."/>
            <person name="Davidsen T.M."/>
            <person name="Wayne K.J."/>
            <person name="Tettelin H."/>
            <person name="Glass J.I."/>
            <person name="Rusch D."/>
            <person name="Podicherti R."/>
            <person name="Tsui H.-C.T."/>
            <person name="Winkler M.E."/>
        </authorList>
    </citation>
    <scope>NUCLEOTIDE SEQUENCE</scope>
</reference>
<proteinExistence type="predicted"/>
<dbReference type="AlphaFoldDB" id="A0A382MSY4"/>